<feature type="binding site" evidence="8">
    <location>
        <position position="271"/>
    </location>
    <ligand>
        <name>(6S)-NADPHX</name>
        <dbReference type="ChEBI" id="CHEBI:64076"/>
    </ligand>
</feature>
<feature type="binding site" evidence="8">
    <location>
        <position position="150"/>
    </location>
    <ligand>
        <name>(6S)-NADPHX</name>
        <dbReference type="ChEBI" id="CHEBI:64076"/>
    </ligand>
</feature>
<keyword evidence="4" id="KW-0521">NADP</keyword>
<keyword evidence="1 8" id="KW-0597">Phosphoprotein</keyword>
<feature type="binding site" evidence="8">
    <location>
        <begin position="261"/>
        <end position="270"/>
    </location>
    <ligand>
        <name>ATP</name>
        <dbReference type="ChEBI" id="CHEBI:30616"/>
    </ligand>
</feature>
<gene>
    <name evidence="10" type="ORF">QE152_g34366</name>
</gene>
<dbReference type="Gene3D" id="3.40.1190.20">
    <property type="match status" value="1"/>
</dbReference>
<comment type="catalytic activity">
    <reaction evidence="7 8">
        <text>(6S)-NADPHX + ATP = ADP + phosphate + NADPH + H(+)</text>
        <dbReference type="Rhea" id="RHEA:32231"/>
        <dbReference type="ChEBI" id="CHEBI:15378"/>
        <dbReference type="ChEBI" id="CHEBI:30616"/>
        <dbReference type="ChEBI" id="CHEBI:43474"/>
        <dbReference type="ChEBI" id="CHEBI:57783"/>
        <dbReference type="ChEBI" id="CHEBI:64076"/>
        <dbReference type="ChEBI" id="CHEBI:456216"/>
        <dbReference type="EC" id="4.2.1.93"/>
    </reaction>
</comment>
<evidence type="ECO:0000313" key="11">
    <source>
        <dbReference type="Proteomes" id="UP001458880"/>
    </source>
</evidence>
<dbReference type="InterPro" id="IPR000631">
    <property type="entry name" value="CARKD"/>
</dbReference>
<comment type="function">
    <text evidence="8">Catalyzes the dehydration of the S-form of NAD(P)HX at the expense of ATP, which is converted to ADP. Together with NAD(P)HX epimerase, which catalyzes the epimerization of the S- and R-forms, the enzyme allows the repair of both epimers of NAD(P)HX, a damaged form of NAD(P)H that is a result of enzymatic or heat-dependent hydration.</text>
</comment>
<dbReference type="PROSITE" id="PS51383">
    <property type="entry name" value="YJEF_C_3"/>
    <property type="match status" value="1"/>
</dbReference>
<keyword evidence="3 8" id="KW-0067">ATP-binding</keyword>
<keyword evidence="6 8" id="KW-0456">Lyase</keyword>
<comment type="cofactor">
    <cofactor evidence="8">
        <name>Mg(2+)</name>
        <dbReference type="ChEBI" id="CHEBI:18420"/>
    </cofactor>
</comment>
<dbReference type="SUPFAM" id="SSF53613">
    <property type="entry name" value="Ribokinase-like"/>
    <property type="match status" value="1"/>
</dbReference>
<protein>
    <recommendedName>
        <fullName evidence="8">ATP-dependent (S)-NAD(P)H-hydrate dehydratase</fullName>
        <ecNumber evidence="8">4.2.1.93</ecNumber>
    </recommendedName>
    <alternativeName>
        <fullName evidence="8">ATP-dependent NAD(P)HX dehydratase</fullName>
    </alternativeName>
</protein>
<dbReference type="Pfam" id="PF01256">
    <property type="entry name" value="Carb_kinase"/>
    <property type="match status" value="1"/>
</dbReference>
<keyword evidence="2 8" id="KW-0547">Nucleotide-binding</keyword>
<organism evidence="10 11">
    <name type="scientific">Popillia japonica</name>
    <name type="common">Japanese beetle</name>
    <dbReference type="NCBI Taxonomy" id="7064"/>
    <lineage>
        <taxon>Eukaryota</taxon>
        <taxon>Metazoa</taxon>
        <taxon>Ecdysozoa</taxon>
        <taxon>Arthropoda</taxon>
        <taxon>Hexapoda</taxon>
        <taxon>Insecta</taxon>
        <taxon>Pterygota</taxon>
        <taxon>Neoptera</taxon>
        <taxon>Endopterygota</taxon>
        <taxon>Coleoptera</taxon>
        <taxon>Polyphaga</taxon>
        <taxon>Scarabaeiformia</taxon>
        <taxon>Scarabaeidae</taxon>
        <taxon>Rutelinae</taxon>
        <taxon>Popillia</taxon>
    </lineage>
</organism>
<evidence type="ECO:0000256" key="6">
    <source>
        <dbReference type="ARBA" id="ARBA00023239"/>
    </source>
</evidence>
<evidence type="ECO:0000259" key="9">
    <source>
        <dbReference type="PROSITE" id="PS51383"/>
    </source>
</evidence>
<evidence type="ECO:0000256" key="7">
    <source>
        <dbReference type="ARBA" id="ARBA00047472"/>
    </source>
</evidence>
<dbReference type="EMBL" id="JASPKY010000549">
    <property type="protein sequence ID" value="KAK9693209.1"/>
    <property type="molecule type" value="Genomic_DNA"/>
</dbReference>
<feature type="binding site" evidence="8">
    <location>
        <begin position="242"/>
        <end position="246"/>
    </location>
    <ligand>
        <name>ATP</name>
        <dbReference type="ChEBI" id="CHEBI:30616"/>
    </ligand>
</feature>
<name>A0AAW1IU84_POPJA</name>
<dbReference type="InterPro" id="IPR029056">
    <property type="entry name" value="Ribokinase-like"/>
</dbReference>
<feature type="domain" description="YjeF C-terminal" evidence="9">
    <location>
        <begin position="50"/>
        <end position="341"/>
    </location>
</feature>
<dbReference type="EC" id="4.2.1.93" evidence="8"/>
<keyword evidence="11" id="KW-1185">Reference proteome</keyword>
<dbReference type="GO" id="GO:0016301">
    <property type="term" value="F:kinase activity"/>
    <property type="evidence" value="ECO:0007669"/>
    <property type="project" value="UniProtKB-KW"/>
</dbReference>
<dbReference type="Proteomes" id="UP001458880">
    <property type="component" value="Unassembled WGS sequence"/>
</dbReference>
<evidence type="ECO:0000256" key="3">
    <source>
        <dbReference type="ARBA" id="ARBA00022840"/>
    </source>
</evidence>
<evidence type="ECO:0000256" key="5">
    <source>
        <dbReference type="ARBA" id="ARBA00023027"/>
    </source>
</evidence>
<comment type="caution">
    <text evidence="10">The sequence shown here is derived from an EMBL/GenBank/DDBJ whole genome shotgun (WGS) entry which is preliminary data.</text>
</comment>
<reference evidence="10 11" key="1">
    <citation type="journal article" date="2024" name="BMC Genomics">
        <title>De novo assembly and annotation of Popillia japonica's genome with initial clues to its potential as an invasive pest.</title>
        <authorList>
            <person name="Cucini C."/>
            <person name="Boschi S."/>
            <person name="Funari R."/>
            <person name="Cardaioli E."/>
            <person name="Iannotti N."/>
            <person name="Marturano G."/>
            <person name="Paoli F."/>
            <person name="Bruttini M."/>
            <person name="Carapelli A."/>
            <person name="Frati F."/>
            <person name="Nardi F."/>
        </authorList>
    </citation>
    <scope>NUCLEOTIDE SEQUENCE [LARGE SCALE GENOMIC DNA]</scope>
    <source>
        <strain evidence="10">DMR45628</strain>
    </source>
</reference>
<keyword evidence="10" id="KW-0808">Transferase</keyword>
<evidence type="ECO:0000256" key="4">
    <source>
        <dbReference type="ARBA" id="ARBA00022857"/>
    </source>
</evidence>
<keyword evidence="10" id="KW-0418">Kinase</keyword>
<dbReference type="CDD" id="cd01171">
    <property type="entry name" value="YXKO-related"/>
    <property type="match status" value="1"/>
</dbReference>
<dbReference type="GO" id="GO:0005524">
    <property type="term" value="F:ATP binding"/>
    <property type="evidence" value="ECO:0007669"/>
    <property type="project" value="UniProtKB-KW"/>
</dbReference>
<accession>A0AAW1IU84</accession>
<evidence type="ECO:0000256" key="1">
    <source>
        <dbReference type="ARBA" id="ARBA00022553"/>
    </source>
</evidence>
<sequence length="345" mass="38256">MLFYLKSARVPVLRFKQYLHITNKTSGLEPNIPVSRNFTNSVPKMDELSLSLMSRQLAPPLNAGRYKGQAGRIGIFGGSLEYTGAPYFSAITALKVGADLVHVFCCKDAATVIKSYSPELIVHPLLDAEDAVNKIEPWLDRLHLLIIGPGLGREPSIFQVIEGIIEVGKRKQKPFVIDADGLFLISEKPSILNDFPSPGVIITPNVMEFNRIFGFESKANIEDPNVKNRFDCWGNFVTVLRKGGEDIVMDYAKQISLSLGGSGRRCGGQGDILSGALGIFYAWALLHKLDVCVQHDDRAMIACYAACKLTRECNTIAFKKLGRSMVASDMIHEIHDVFEKYFEVK</sequence>
<dbReference type="GO" id="GO:0047453">
    <property type="term" value="F:ATP-dependent NAD(P)H-hydrate dehydratase activity"/>
    <property type="evidence" value="ECO:0007669"/>
    <property type="project" value="UniProtKB-UniRule"/>
</dbReference>
<dbReference type="PANTHER" id="PTHR12592:SF0">
    <property type="entry name" value="ATP-DEPENDENT (S)-NAD(P)H-HYDRATE DEHYDRATASE"/>
    <property type="match status" value="1"/>
</dbReference>
<dbReference type="FunFam" id="3.40.1190.20:FF:000023">
    <property type="entry name" value="ATP-dependent (S)-NAD(P)H-hydrate dehydratase"/>
    <property type="match status" value="1"/>
</dbReference>
<proteinExistence type="inferred from homology"/>
<dbReference type="GO" id="GO:0046496">
    <property type="term" value="P:nicotinamide nucleotide metabolic process"/>
    <property type="evidence" value="ECO:0007669"/>
    <property type="project" value="UniProtKB-UniRule"/>
</dbReference>
<dbReference type="AlphaFoldDB" id="A0AAW1IU84"/>
<dbReference type="PANTHER" id="PTHR12592">
    <property type="entry name" value="ATP-DEPENDENT (S)-NAD(P)H-HYDRATE DEHYDRATASE FAMILY MEMBER"/>
    <property type="match status" value="1"/>
</dbReference>
<keyword evidence="5 8" id="KW-0520">NAD</keyword>
<dbReference type="HAMAP" id="MF_01965">
    <property type="entry name" value="NADHX_dehydratase"/>
    <property type="match status" value="1"/>
</dbReference>
<comment type="similarity">
    <text evidence="8">Belongs to the NnrD/CARKD family.</text>
</comment>
<comment type="catalytic activity">
    <reaction evidence="8">
        <text>(6S)-NADHX + ATP = ADP + phosphate + NADH + H(+)</text>
        <dbReference type="Rhea" id="RHEA:19017"/>
        <dbReference type="ChEBI" id="CHEBI:15378"/>
        <dbReference type="ChEBI" id="CHEBI:30616"/>
        <dbReference type="ChEBI" id="CHEBI:43474"/>
        <dbReference type="ChEBI" id="CHEBI:57945"/>
        <dbReference type="ChEBI" id="CHEBI:64074"/>
        <dbReference type="ChEBI" id="CHEBI:456216"/>
        <dbReference type="EC" id="4.2.1.93"/>
    </reaction>
</comment>
<evidence type="ECO:0000256" key="2">
    <source>
        <dbReference type="ARBA" id="ARBA00022741"/>
    </source>
</evidence>
<evidence type="ECO:0000313" key="10">
    <source>
        <dbReference type="EMBL" id="KAK9693209.1"/>
    </source>
</evidence>
<dbReference type="GO" id="GO:0110051">
    <property type="term" value="P:metabolite repair"/>
    <property type="evidence" value="ECO:0007669"/>
    <property type="project" value="TreeGrafter"/>
</dbReference>
<dbReference type="NCBIfam" id="TIGR00196">
    <property type="entry name" value="yjeF_cterm"/>
    <property type="match status" value="1"/>
</dbReference>
<feature type="binding site" evidence="8">
    <location>
        <begin position="205"/>
        <end position="211"/>
    </location>
    <ligand>
        <name>(6S)-NADPHX</name>
        <dbReference type="ChEBI" id="CHEBI:64076"/>
    </ligand>
</feature>
<evidence type="ECO:0000256" key="8">
    <source>
        <dbReference type="HAMAP-Rule" id="MF_03157"/>
    </source>
</evidence>